<protein>
    <recommendedName>
        <fullName evidence="13">O-methylsterigmatocystin oxidoreductase</fullName>
    </recommendedName>
</protein>
<dbReference type="GO" id="GO:0016705">
    <property type="term" value="F:oxidoreductase activity, acting on paired donors, with incorporation or reduction of molecular oxygen"/>
    <property type="evidence" value="ECO:0007669"/>
    <property type="project" value="InterPro"/>
</dbReference>
<dbReference type="InterPro" id="IPR036396">
    <property type="entry name" value="Cyt_P450_sf"/>
</dbReference>
<evidence type="ECO:0000313" key="12">
    <source>
        <dbReference type="Proteomes" id="UP000663827"/>
    </source>
</evidence>
<dbReference type="InterPro" id="IPR001128">
    <property type="entry name" value="Cyt_P450"/>
</dbReference>
<dbReference type="GO" id="GO:0020037">
    <property type="term" value="F:heme binding"/>
    <property type="evidence" value="ECO:0007669"/>
    <property type="project" value="InterPro"/>
</dbReference>
<reference evidence="11" key="1">
    <citation type="submission" date="2021-01" db="EMBL/GenBank/DDBJ databases">
        <authorList>
            <person name="Kaushik A."/>
        </authorList>
    </citation>
    <scope>NUCLEOTIDE SEQUENCE</scope>
    <source>
        <strain evidence="11">AG5</strain>
    </source>
</reference>
<accession>A0A8H3E509</accession>
<name>A0A8H3E509_9AGAM</name>
<dbReference type="PANTHER" id="PTHR46300:SF7">
    <property type="entry name" value="P450, PUTATIVE (EUROFUNG)-RELATED"/>
    <property type="match status" value="1"/>
</dbReference>
<evidence type="ECO:0000313" key="11">
    <source>
        <dbReference type="EMBL" id="CAE7178236.1"/>
    </source>
</evidence>
<keyword evidence="7 9" id="KW-0408">Iron</keyword>
<evidence type="ECO:0000256" key="2">
    <source>
        <dbReference type="ARBA" id="ARBA00005179"/>
    </source>
</evidence>
<organism evidence="11 12">
    <name type="scientific">Rhizoctonia solani</name>
    <dbReference type="NCBI Taxonomy" id="456999"/>
    <lineage>
        <taxon>Eukaryota</taxon>
        <taxon>Fungi</taxon>
        <taxon>Dikarya</taxon>
        <taxon>Basidiomycota</taxon>
        <taxon>Agaricomycotina</taxon>
        <taxon>Agaricomycetes</taxon>
        <taxon>Cantharellales</taxon>
        <taxon>Ceratobasidiaceae</taxon>
        <taxon>Rhizoctonia</taxon>
    </lineage>
</organism>
<dbReference type="PRINTS" id="PR00463">
    <property type="entry name" value="EP450I"/>
</dbReference>
<evidence type="ECO:0000256" key="5">
    <source>
        <dbReference type="ARBA" id="ARBA00022723"/>
    </source>
</evidence>
<dbReference type="InterPro" id="IPR002401">
    <property type="entry name" value="Cyt_P450_E_grp-I"/>
</dbReference>
<keyword evidence="4 9" id="KW-0349">Heme</keyword>
<evidence type="ECO:0000256" key="9">
    <source>
        <dbReference type="PIRSR" id="PIRSR602401-1"/>
    </source>
</evidence>
<evidence type="ECO:0008006" key="13">
    <source>
        <dbReference type="Google" id="ProtNLM"/>
    </source>
</evidence>
<keyword evidence="8 10" id="KW-0503">Monooxygenase</keyword>
<evidence type="ECO:0000256" key="3">
    <source>
        <dbReference type="ARBA" id="ARBA00010617"/>
    </source>
</evidence>
<dbReference type="GO" id="GO:0004497">
    <property type="term" value="F:monooxygenase activity"/>
    <property type="evidence" value="ECO:0007669"/>
    <property type="project" value="UniProtKB-KW"/>
</dbReference>
<dbReference type="Pfam" id="PF00067">
    <property type="entry name" value="p450"/>
    <property type="match status" value="1"/>
</dbReference>
<dbReference type="GO" id="GO:0005506">
    <property type="term" value="F:iron ion binding"/>
    <property type="evidence" value="ECO:0007669"/>
    <property type="project" value="InterPro"/>
</dbReference>
<dbReference type="InterPro" id="IPR017972">
    <property type="entry name" value="Cyt_P450_CS"/>
</dbReference>
<comment type="similarity">
    <text evidence="3 10">Belongs to the cytochrome P450 family.</text>
</comment>
<feature type="binding site" description="axial binding residue" evidence="9">
    <location>
        <position position="63"/>
    </location>
    <ligand>
        <name>heme</name>
        <dbReference type="ChEBI" id="CHEBI:30413"/>
    </ligand>
    <ligandPart>
        <name>Fe</name>
        <dbReference type="ChEBI" id="CHEBI:18248"/>
    </ligandPart>
</feature>
<dbReference type="InterPro" id="IPR050364">
    <property type="entry name" value="Cytochrome_P450_fung"/>
</dbReference>
<evidence type="ECO:0000256" key="8">
    <source>
        <dbReference type="ARBA" id="ARBA00023033"/>
    </source>
</evidence>
<comment type="cofactor">
    <cofactor evidence="1 9">
        <name>heme</name>
        <dbReference type="ChEBI" id="CHEBI:30413"/>
    </cofactor>
</comment>
<sequence>MNIEGIASQLTALFIATCMRCITRDENIFPDPENFIPERFDEMAEHKPLSPKDIIFGVGRRVCPGQFLAEASIFLVMASMLATMDITKARNEDGHEIEPEVVRGPALVCQLRPFKCSIKPRSNHTIELINSAVMFSHE</sequence>
<keyword evidence="6 10" id="KW-0560">Oxidoreductase</keyword>
<evidence type="ECO:0000256" key="1">
    <source>
        <dbReference type="ARBA" id="ARBA00001971"/>
    </source>
</evidence>
<gene>
    <name evidence="11" type="ORF">RDB_LOCUS114074</name>
</gene>
<evidence type="ECO:0000256" key="7">
    <source>
        <dbReference type="ARBA" id="ARBA00023004"/>
    </source>
</evidence>
<dbReference type="Proteomes" id="UP000663827">
    <property type="component" value="Unassembled WGS sequence"/>
</dbReference>
<proteinExistence type="inferred from homology"/>
<evidence type="ECO:0000256" key="4">
    <source>
        <dbReference type="ARBA" id="ARBA00022617"/>
    </source>
</evidence>
<dbReference type="Gene3D" id="1.10.630.10">
    <property type="entry name" value="Cytochrome P450"/>
    <property type="match status" value="1"/>
</dbReference>
<dbReference type="PANTHER" id="PTHR46300">
    <property type="entry name" value="P450, PUTATIVE (EUROFUNG)-RELATED-RELATED"/>
    <property type="match status" value="1"/>
</dbReference>
<comment type="pathway">
    <text evidence="2">Secondary metabolite biosynthesis.</text>
</comment>
<dbReference type="EMBL" id="CAJNJQ010002503">
    <property type="protein sequence ID" value="CAE7178236.1"/>
    <property type="molecule type" value="Genomic_DNA"/>
</dbReference>
<evidence type="ECO:0000256" key="10">
    <source>
        <dbReference type="RuleBase" id="RU000461"/>
    </source>
</evidence>
<keyword evidence="5 9" id="KW-0479">Metal-binding</keyword>
<dbReference type="PROSITE" id="PS00086">
    <property type="entry name" value="CYTOCHROME_P450"/>
    <property type="match status" value="1"/>
</dbReference>
<dbReference type="AlphaFoldDB" id="A0A8H3E509"/>
<dbReference type="SUPFAM" id="SSF48264">
    <property type="entry name" value="Cytochrome P450"/>
    <property type="match status" value="1"/>
</dbReference>
<evidence type="ECO:0000256" key="6">
    <source>
        <dbReference type="ARBA" id="ARBA00023002"/>
    </source>
</evidence>
<comment type="caution">
    <text evidence="11">The sequence shown here is derived from an EMBL/GenBank/DDBJ whole genome shotgun (WGS) entry which is preliminary data.</text>
</comment>